<comment type="subcellular location">
    <subcellularLocation>
        <location evidence="1">Membrane</location>
        <topology evidence="1">Multi-pass membrane protein</topology>
    </subcellularLocation>
</comment>
<dbReference type="GO" id="GO:0005886">
    <property type="term" value="C:plasma membrane"/>
    <property type="evidence" value="ECO:0007669"/>
    <property type="project" value="TreeGrafter"/>
</dbReference>
<feature type="transmembrane region" description="Helical" evidence="3">
    <location>
        <begin position="128"/>
        <end position="149"/>
    </location>
</feature>
<proteinExistence type="inferred from homology"/>
<dbReference type="InterPro" id="IPR002666">
    <property type="entry name" value="Folate_carrier"/>
</dbReference>
<dbReference type="SUPFAM" id="SSF103473">
    <property type="entry name" value="MFS general substrate transporter"/>
    <property type="match status" value="1"/>
</dbReference>
<feature type="transmembrane region" description="Helical" evidence="3">
    <location>
        <begin position="216"/>
        <end position="239"/>
    </location>
</feature>
<reference evidence="4" key="3">
    <citation type="submission" date="2025-09" db="UniProtKB">
        <authorList>
            <consortium name="Ensembl"/>
        </authorList>
    </citation>
    <scope>IDENTIFICATION</scope>
</reference>
<dbReference type="PANTHER" id="PTHR10686:SF38">
    <property type="entry name" value="THIAMINE TRANSPORTER 2 ISOFORM X1"/>
    <property type="match status" value="1"/>
</dbReference>
<dbReference type="Ensembl" id="ENSSORT00005010781.1">
    <property type="protein sequence ID" value="ENSSORP00005010445.1"/>
    <property type="gene ID" value="ENSSORG00005005264.1"/>
</dbReference>
<reference evidence="4" key="2">
    <citation type="submission" date="2025-08" db="UniProtKB">
        <authorList>
            <consortium name="Ensembl"/>
        </authorList>
    </citation>
    <scope>IDENTIFICATION</scope>
</reference>
<dbReference type="GO" id="GO:0090482">
    <property type="term" value="F:vitamin transmembrane transporter activity"/>
    <property type="evidence" value="ECO:0007669"/>
    <property type="project" value="InterPro"/>
</dbReference>
<protein>
    <submittedName>
        <fullName evidence="4">Thiamine transporter 2-like</fullName>
    </submittedName>
</protein>
<evidence type="ECO:0000313" key="4">
    <source>
        <dbReference type="Ensembl" id="ENSSORP00005010445.1"/>
    </source>
</evidence>
<dbReference type="InterPro" id="IPR036259">
    <property type="entry name" value="MFS_trans_sf"/>
</dbReference>
<keyword evidence="3" id="KW-1133">Transmembrane helix</keyword>
<name>A0A672Z0R1_9TELE</name>
<dbReference type="Proteomes" id="UP000472271">
    <property type="component" value="Chromosome 13"/>
</dbReference>
<comment type="similarity">
    <text evidence="2">Belongs to the reduced folate carrier (RFC) transporter (TC 2.A.48) family.</text>
</comment>
<keyword evidence="5" id="KW-1185">Reference proteome</keyword>
<feature type="transmembrane region" description="Helical" evidence="3">
    <location>
        <begin position="190"/>
        <end position="209"/>
    </location>
</feature>
<organism evidence="4 5">
    <name type="scientific">Sphaeramia orbicularis</name>
    <name type="common">orbiculate cardinalfish</name>
    <dbReference type="NCBI Taxonomy" id="375764"/>
    <lineage>
        <taxon>Eukaryota</taxon>
        <taxon>Metazoa</taxon>
        <taxon>Chordata</taxon>
        <taxon>Craniata</taxon>
        <taxon>Vertebrata</taxon>
        <taxon>Euteleostomi</taxon>
        <taxon>Actinopterygii</taxon>
        <taxon>Neopterygii</taxon>
        <taxon>Teleostei</taxon>
        <taxon>Neoteleostei</taxon>
        <taxon>Acanthomorphata</taxon>
        <taxon>Gobiaria</taxon>
        <taxon>Kurtiformes</taxon>
        <taxon>Apogonoidei</taxon>
        <taxon>Apogonidae</taxon>
        <taxon>Apogoninae</taxon>
        <taxon>Sphaeramia</taxon>
    </lineage>
</organism>
<sequence length="305" mass="33982">MDVASPTQQAAKAVRQTWRRRAALKSSTWAYPTTVLCLYGFFANCRVAEPFLTPYLIGPHKNISEEVVRVAHILLCRLLWQSFKESYSSRHLIYWSLWWALATAGYVQVFNYIQLMWDHIEPSATSTIYNGGVEAACSLVGAAAAFSVGHIKVTWAVWGELALGLFSAVGTGAIFLMVLTSSIWACYAGYVIFKSCYMFLITITAFQIASNLSMECYALTFGINTFVALSLQTIMTGIFVDEAALGLDIVTQFIIYGSYYAVISVLFLIRGTYTACVRQQHHSEQTGMKDQEHETGVEVISAEHF</sequence>
<evidence type="ECO:0000256" key="1">
    <source>
        <dbReference type="ARBA" id="ARBA00004141"/>
    </source>
</evidence>
<evidence type="ECO:0000313" key="5">
    <source>
        <dbReference type="Proteomes" id="UP000472271"/>
    </source>
</evidence>
<dbReference type="PANTHER" id="PTHR10686">
    <property type="entry name" value="FOLATE TRANSPORTER"/>
    <property type="match status" value="1"/>
</dbReference>
<evidence type="ECO:0000256" key="2">
    <source>
        <dbReference type="ARBA" id="ARBA00005773"/>
    </source>
</evidence>
<dbReference type="AlphaFoldDB" id="A0A672Z0R1"/>
<feature type="transmembrane region" description="Helical" evidence="3">
    <location>
        <begin position="161"/>
        <end position="184"/>
    </location>
</feature>
<feature type="transmembrane region" description="Helical" evidence="3">
    <location>
        <begin position="245"/>
        <end position="269"/>
    </location>
</feature>
<keyword evidence="3" id="KW-0812">Transmembrane</keyword>
<accession>A0A672Z0R1</accession>
<feature type="transmembrane region" description="Helical" evidence="3">
    <location>
        <begin position="92"/>
        <end position="113"/>
    </location>
</feature>
<gene>
    <name evidence="4" type="primary">slc19a3b</name>
</gene>
<evidence type="ECO:0000256" key="3">
    <source>
        <dbReference type="SAM" id="Phobius"/>
    </source>
</evidence>
<dbReference type="Pfam" id="PF01770">
    <property type="entry name" value="Folate_carrier"/>
    <property type="match status" value="2"/>
</dbReference>
<reference evidence="4" key="1">
    <citation type="submission" date="2019-06" db="EMBL/GenBank/DDBJ databases">
        <authorList>
            <consortium name="Wellcome Sanger Institute Data Sharing"/>
        </authorList>
    </citation>
    <scope>NUCLEOTIDE SEQUENCE [LARGE SCALE GENOMIC DNA]</scope>
</reference>
<keyword evidence="3" id="KW-0472">Membrane</keyword>